<dbReference type="Proteomes" id="UP001152087">
    <property type="component" value="Unassembled WGS sequence"/>
</dbReference>
<reference evidence="1" key="1">
    <citation type="submission" date="2022-09" db="EMBL/GenBank/DDBJ databases">
        <title>Fusarium specimens isolated from Avocado Roots.</title>
        <authorList>
            <person name="Stajich J."/>
            <person name="Roper C."/>
            <person name="Heimlech-Rivalta G."/>
        </authorList>
    </citation>
    <scope>NUCLEOTIDE SEQUENCE</scope>
    <source>
        <strain evidence="1">A02</strain>
    </source>
</reference>
<keyword evidence="2" id="KW-1185">Reference proteome</keyword>
<protein>
    <submittedName>
        <fullName evidence="1">Uncharacterized protein</fullName>
    </submittedName>
</protein>
<dbReference type="EMBL" id="JAOQAV010000316">
    <property type="protein sequence ID" value="KAJ4175808.1"/>
    <property type="molecule type" value="Genomic_DNA"/>
</dbReference>
<name>A0A9W8QQU6_9HYPO</name>
<accession>A0A9W8QQU6</accession>
<sequence length="80" mass="9338">MALDGRHGRTSCEYAEERCDYCLAHPPQVQPEGQFDGEDEQDRDLRLRQVATQSTRDGIVAWTREQKAEFSSFKQHLQRQ</sequence>
<comment type="caution">
    <text evidence="1">The sequence shown here is derived from an EMBL/GenBank/DDBJ whole genome shotgun (WGS) entry which is preliminary data.</text>
</comment>
<evidence type="ECO:0000313" key="2">
    <source>
        <dbReference type="Proteomes" id="UP001152087"/>
    </source>
</evidence>
<organism evidence="1 2">
    <name type="scientific">Fusarium falciforme</name>
    <dbReference type="NCBI Taxonomy" id="195108"/>
    <lineage>
        <taxon>Eukaryota</taxon>
        <taxon>Fungi</taxon>
        <taxon>Dikarya</taxon>
        <taxon>Ascomycota</taxon>
        <taxon>Pezizomycotina</taxon>
        <taxon>Sordariomycetes</taxon>
        <taxon>Hypocreomycetidae</taxon>
        <taxon>Hypocreales</taxon>
        <taxon>Nectriaceae</taxon>
        <taxon>Fusarium</taxon>
        <taxon>Fusarium solani species complex</taxon>
    </lineage>
</organism>
<proteinExistence type="predicted"/>
<dbReference type="AlphaFoldDB" id="A0A9W8QQU6"/>
<evidence type="ECO:0000313" key="1">
    <source>
        <dbReference type="EMBL" id="KAJ4175808.1"/>
    </source>
</evidence>
<gene>
    <name evidence="1" type="ORF">NW755_014748</name>
</gene>